<dbReference type="EMBL" id="JAHUTJ010061691">
    <property type="protein sequence ID" value="MED6288771.1"/>
    <property type="molecule type" value="Genomic_DNA"/>
</dbReference>
<proteinExistence type="predicted"/>
<protein>
    <submittedName>
        <fullName evidence="1">Uncharacterized protein</fullName>
    </submittedName>
</protein>
<name>A0ABU7ENG5_9TELE</name>
<evidence type="ECO:0000313" key="1">
    <source>
        <dbReference type="EMBL" id="MED6288771.1"/>
    </source>
</evidence>
<evidence type="ECO:0000313" key="2">
    <source>
        <dbReference type="Proteomes" id="UP001352852"/>
    </source>
</evidence>
<sequence>MCSVTVHPRSAGTCEVCIECRWAEEAKCFPTTLCGLVSWWLCGVALTCPLALPINYRWKQVPKSGDSEHTKYHSQKEERAGWAYNIAY</sequence>
<comment type="caution">
    <text evidence="1">The sequence shown here is derived from an EMBL/GenBank/DDBJ whole genome shotgun (WGS) entry which is preliminary data.</text>
</comment>
<organism evidence="1 2">
    <name type="scientific">Characodon lateralis</name>
    <dbReference type="NCBI Taxonomy" id="208331"/>
    <lineage>
        <taxon>Eukaryota</taxon>
        <taxon>Metazoa</taxon>
        <taxon>Chordata</taxon>
        <taxon>Craniata</taxon>
        <taxon>Vertebrata</taxon>
        <taxon>Euteleostomi</taxon>
        <taxon>Actinopterygii</taxon>
        <taxon>Neopterygii</taxon>
        <taxon>Teleostei</taxon>
        <taxon>Neoteleostei</taxon>
        <taxon>Acanthomorphata</taxon>
        <taxon>Ovalentaria</taxon>
        <taxon>Atherinomorphae</taxon>
        <taxon>Cyprinodontiformes</taxon>
        <taxon>Goodeidae</taxon>
        <taxon>Characodon</taxon>
    </lineage>
</organism>
<gene>
    <name evidence="1" type="ORF">CHARACLAT_029813</name>
</gene>
<reference evidence="1 2" key="1">
    <citation type="submission" date="2021-06" db="EMBL/GenBank/DDBJ databases">
        <authorList>
            <person name="Palmer J.M."/>
        </authorList>
    </citation>
    <scope>NUCLEOTIDE SEQUENCE [LARGE SCALE GENOMIC DNA]</scope>
    <source>
        <strain evidence="1 2">CL_MEX2019</strain>
        <tissue evidence="1">Muscle</tissue>
    </source>
</reference>
<accession>A0ABU7ENG5</accession>
<dbReference type="Proteomes" id="UP001352852">
    <property type="component" value="Unassembled WGS sequence"/>
</dbReference>
<keyword evidence="2" id="KW-1185">Reference proteome</keyword>